<evidence type="ECO:0000313" key="3">
    <source>
        <dbReference type="EMBL" id="KIL41314.1"/>
    </source>
</evidence>
<dbReference type="Gene3D" id="3.40.50.720">
    <property type="entry name" value="NAD(P)-binding Rossmann-like Domain"/>
    <property type="match status" value="1"/>
</dbReference>
<evidence type="ECO:0000313" key="4">
    <source>
        <dbReference type="Proteomes" id="UP000031967"/>
    </source>
</evidence>
<dbReference type="Pfam" id="PF13561">
    <property type="entry name" value="adh_short_C2"/>
    <property type="match status" value="1"/>
</dbReference>
<evidence type="ECO:0000256" key="2">
    <source>
        <dbReference type="ARBA" id="ARBA00023002"/>
    </source>
</evidence>
<sequence length="261" mass="28224">MTSRKTAIVTGASRGIGKGIALHLANNGYDLFLTHLDEQNEADEVQRQAAGYGAFCIFAKADLSHEDSPKSVAEQAIRAFGRVDVLVNNAGMTRVGKITEMPEADVDYLFHVNFRAPLLLMKYVAAHMAERQIAGSIVNIASSRAERAYPLDAVYGGLKAALVRATQSVALDLAPHRIRVNCVAPGATEVREQNRHVYDALGARIPIGRMGRPDDIAKAVAWLCSDEAAYITGINLRVDGGLILPGMPERASYREGWGQVP</sequence>
<dbReference type="InterPro" id="IPR036291">
    <property type="entry name" value="NAD(P)-bd_dom_sf"/>
</dbReference>
<comment type="similarity">
    <text evidence="1">Belongs to the short-chain dehydrogenases/reductases (SDR) family.</text>
</comment>
<keyword evidence="2" id="KW-0560">Oxidoreductase</keyword>
<accession>A0ABR5AJX3</accession>
<dbReference type="InterPro" id="IPR002347">
    <property type="entry name" value="SDR_fam"/>
</dbReference>
<reference evidence="3 4" key="1">
    <citation type="submission" date="2014-12" db="EMBL/GenBank/DDBJ databases">
        <title>Draft genome sequence of Paenibacillus kamchatkensis strain B-2647.</title>
        <authorList>
            <person name="Karlyshev A.V."/>
            <person name="Kudryashova E.B."/>
        </authorList>
    </citation>
    <scope>NUCLEOTIDE SEQUENCE [LARGE SCALE GENOMIC DNA]</scope>
    <source>
        <strain evidence="3 4">VKM B-2647</strain>
    </source>
</reference>
<gene>
    <name evidence="3" type="ORF">SD70_07610</name>
</gene>
<dbReference type="PRINTS" id="PR00080">
    <property type="entry name" value="SDRFAMILY"/>
</dbReference>
<dbReference type="RefSeq" id="WP_041047018.1">
    <property type="nucleotide sequence ID" value="NZ_JXAK01000010.1"/>
</dbReference>
<proteinExistence type="inferred from homology"/>
<dbReference type="SUPFAM" id="SSF51735">
    <property type="entry name" value="NAD(P)-binding Rossmann-fold domains"/>
    <property type="match status" value="1"/>
</dbReference>
<dbReference type="PANTHER" id="PTHR43639">
    <property type="entry name" value="OXIDOREDUCTASE, SHORT-CHAIN DEHYDROGENASE/REDUCTASE FAMILY (AFU_ORTHOLOGUE AFUA_5G02870)"/>
    <property type="match status" value="1"/>
</dbReference>
<dbReference type="PANTHER" id="PTHR43639:SF1">
    <property type="entry name" value="SHORT-CHAIN DEHYDROGENASE_REDUCTASE FAMILY PROTEIN"/>
    <property type="match status" value="1"/>
</dbReference>
<dbReference type="NCBIfam" id="NF005559">
    <property type="entry name" value="PRK07231.1"/>
    <property type="match status" value="1"/>
</dbReference>
<organism evidence="3 4">
    <name type="scientific">Gordoniibacillus kamchatkensis</name>
    <dbReference type="NCBI Taxonomy" id="1590651"/>
    <lineage>
        <taxon>Bacteria</taxon>
        <taxon>Bacillati</taxon>
        <taxon>Bacillota</taxon>
        <taxon>Bacilli</taxon>
        <taxon>Bacillales</taxon>
        <taxon>Paenibacillaceae</taxon>
        <taxon>Gordoniibacillus</taxon>
    </lineage>
</organism>
<evidence type="ECO:0000256" key="1">
    <source>
        <dbReference type="ARBA" id="ARBA00006484"/>
    </source>
</evidence>
<dbReference type="CDD" id="cd05233">
    <property type="entry name" value="SDR_c"/>
    <property type="match status" value="1"/>
</dbReference>
<name>A0ABR5AJX3_9BACL</name>
<protein>
    <submittedName>
        <fullName evidence="3">Short-chain dehydrogenase</fullName>
    </submittedName>
</protein>
<keyword evidence="4" id="KW-1185">Reference proteome</keyword>
<dbReference type="EMBL" id="JXAK01000010">
    <property type="protein sequence ID" value="KIL41314.1"/>
    <property type="molecule type" value="Genomic_DNA"/>
</dbReference>
<comment type="caution">
    <text evidence="3">The sequence shown here is derived from an EMBL/GenBank/DDBJ whole genome shotgun (WGS) entry which is preliminary data.</text>
</comment>
<dbReference type="Proteomes" id="UP000031967">
    <property type="component" value="Unassembled WGS sequence"/>
</dbReference>
<dbReference type="PRINTS" id="PR00081">
    <property type="entry name" value="GDHRDH"/>
</dbReference>